<reference evidence="7" key="1">
    <citation type="submission" date="2023-01" db="EMBL/GenBank/DDBJ databases">
        <title>Sulfurovum sp. XTW-4 genome assembly.</title>
        <authorList>
            <person name="Wang J."/>
        </authorList>
    </citation>
    <scope>NUCLEOTIDE SEQUENCE</scope>
    <source>
        <strain evidence="7">XTW-4</strain>
    </source>
</reference>
<dbReference type="SMART" id="SM00839">
    <property type="entry name" value="ELFV_dehydrog"/>
    <property type="match status" value="1"/>
</dbReference>
<evidence type="ECO:0000313" key="7">
    <source>
        <dbReference type="EMBL" id="MDM5264020.1"/>
    </source>
</evidence>
<dbReference type="PROSITE" id="PS00074">
    <property type="entry name" value="GLFV_DEHYDROGENASE"/>
    <property type="match status" value="1"/>
</dbReference>
<dbReference type="PIRSF" id="PIRSF000185">
    <property type="entry name" value="Glu_DH"/>
    <property type="match status" value="1"/>
</dbReference>
<dbReference type="Pfam" id="PF02812">
    <property type="entry name" value="ELFV_dehydrog_N"/>
    <property type="match status" value="1"/>
</dbReference>
<dbReference type="Proteomes" id="UP001169066">
    <property type="component" value="Unassembled WGS sequence"/>
</dbReference>
<dbReference type="InterPro" id="IPR006095">
    <property type="entry name" value="Glu/Leu/Phe/Val/Trp_DH"/>
</dbReference>
<evidence type="ECO:0000256" key="3">
    <source>
        <dbReference type="ARBA" id="ARBA00023002"/>
    </source>
</evidence>
<name>A0ABT7QSN5_9BACT</name>
<dbReference type="GO" id="GO:0004354">
    <property type="term" value="F:glutamate dehydrogenase (NADP+) activity"/>
    <property type="evidence" value="ECO:0007669"/>
    <property type="project" value="UniProtKB-EC"/>
</dbReference>
<comment type="subunit">
    <text evidence="2">Homohexamer.</text>
</comment>
<dbReference type="PANTHER" id="PTHR43571">
    <property type="entry name" value="NADP-SPECIFIC GLUTAMATE DEHYDROGENASE 1-RELATED"/>
    <property type="match status" value="1"/>
</dbReference>
<protein>
    <recommendedName>
        <fullName evidence="4">Glutamate dehydrogenase</fullName>
    </recommendedName>
</protein>
<dbReference type="EMBL" id="JAQIBC010000004">
    <property type="protein sequence ID" value="MDM5264020.1"/>
    <property type="molecule type" value="Genomic_DNA"/>
</dbReference>
<evidence type="ECO:0000259" key="6">
    <source>
        <dbReference type="SMART" id="SM00839"/>
    </source>
</evidence>
<evidence type="ECO:0000256" key="4">
    <source>
        <dbReference type="PIRNR" id="PIRNR000185"/>
    </source>
</evidence>
<dbReference type="PRINTS" id="PR00082">
    <property type="entry name" value="GLFDHDRGNASE"/>
</dbReference>
<dbReference type="InterPro" id="IPR050724">
    <property type="entry name" value="Glu_Leu_Phe_Val_DH"/>
</dbReference>
<organism evidence="7 8">
    <name type="scientific">Sulfurovum xiamenensis</name>
    <dbReference type="NCBI Taxonomy" id="3019066"/>
    <lineage>
        <taxon>Bacteria</taxon>
        <taxon>Pseudomonadati</taxon>
        <taxon>Campylobacterota</taxon>
        <taxon>Epsilonproteobacteria</taxon>
        <taxon>Campylobacterales</taxon>
        <taxon>Sulfurovaceae</taxon>
        <taxon>Sulfurovum</taxon>
    </lineage>
</organism>
<feature type="domain" description="Glutamate/phenylalanine/leucine/valine/L-tryptophan dehydrogenase C-terminal" evidence="6">
    <location>
        <begin position="202"/>
        <end position="449"/>
    </location>
</feature>
<sequence>MEYIEQALIRAEKSNCKSETIFFQALKEVLETIQPLLEKHPEYLHQNIIDRIMVPNRAIHFKIEWMDDDNIIHVNNGYRIQFNNALGPYKGGVRFHPSVNPDILKFLAFEQIFKNAITGLHIGGAKGGADFDPKGKSDKEIMKFCQAFMSAFYNSIGADIDILGGDIGVGAREVGYLFGQYKQLTNSYDSIITSKPLALGGSLGRTEATGYGLIYFTQTFLEDMGETLKGKICTISGSGNVAIHAIEKLYEIGAIPVTCSDSKGAIHDSNGIDLELLKKIKLERRASLEYYALERKKATYVKRESYTEGRSFVWSIPCFAAFPCATQNELGEGSAKLLIENDVKIVAEGANMPTTPEAIALFEENNILFGPAKAANAGGVAVSVLEMSQNSSLNYLSFEKVDQRLQDIMSNIYSDLKQTCDEYKLDMDLVSAANILGFQRVADAMIMQGV</sequence>
<evidence type="ECO:0000256" key="2">
    <source>
        <dbReference type="ARBA" id="ARBA00011643"/>
    </source>
</evidence>
<proteinExistence type="inferred from homology"/>
<gene>
    <name evidence="7" type="primary">gdhA</name>
    <name evidence="7" type="ORF">PF327_07390</name>
</gene>
<evidence type="ECO:0000256" key="5">
    <source>
        <dbReference type="RuleBase" id="RU004417"/>
    </source>
</evidence>
<keyword evidence="3 4" id="KW-0560">Oxidoreductase</keyword>
<dbReference type="Gene3D" id="1.10.285.10">
    <property type="entry name" value="Glutamate Dehydrogenase, chain A, domain 3"/>
    <property type="match status" value="2"/>
</dbReference>
<dbReference type="NCBIfam" id="NF006929">
    <property type="entry name" value="PRK09414.1"/>
    <property type="match status" value="1"/>
</dbReference>
<dbReference type="InterPro" id="IPR006097">
    <property type="entry name" value="Glu/Leu/Phe/Val/Trp_DH_dimer"/>
</dbReference>
<dbReference type="Pfam" id="PF00208">
    <property type="entry name" value="ELFV_dehydrog"/>
    <property type="match status" value="1"/>
</dbReference>
<dbReference type="Gene3D" id="3.40.50.10860">
    <property type="entry name" value="Leucine Dehydrogenase, chain A, domain 1"/>
    <property type="match status" value="1"/>
</dbReference>
<dbReference type="InterPro" id="IPR036291">
    <property type="entry name" value="NAD(P)-bd_dom_sf"/>
</dbReference>
<dbReference type="InterPro" id="IPR033524">
    <property type="entry name" value="Glu/Leu/Phe/Val_DH_AS"/>
</dbReference>
<comment type="similarity">
    <text evidence="1 4 5">Belongs to the Glu/Leu/Phe/Val dehydrogenases family.</text>
</comment>
<evidence type="ECO:0000256" key="1">
    <source>
        <dbReference type="ARBA" id="ARBA00006382"/>
    </source>
</evidence>
<dbReference type="InterPro" id="IPR006096">
    <property type="entry name" value="Glu/Leu/Phe/Val/Trp_DH_C"/>
</dbReference>
<dbReference type="InterPro" id="IPR014362">
    <property type="entry name" value="Glu_DH"/>
</dbReference>
<dbReference type="InterPro" id="IPR046346">
    <property type="entry name" value="Aminoacid_DH-like_N_sf"/>
</dbReference>
<evidence type="ECO:0000313" key="8">
    <source>
        <dbReference type="Proteomes" id="UP001169066"/>
    </source>
</evidence>
<dbReference type="SUPFAM" id="SSF53223">
    <property type="entry name" value="Aminoacid dehydrogenase-like, N-terminal domain"/>
    <property type="match status" value="1"/>
</dbReference>
<dbReference type="Gene3D" id="3.40.50.720">
    <property type="entry name" value="NAD(P)-binding Rossmann-like Domain"/>
    <property type="match status" value="1"/>
</dbReference>
<dbReference type="PANTHER" id="PTHR43571:SF1">
    <property type="entry name" value="NADP-SPECIFIC GLUTAMATE DEHYDROGENASE 1-RELATED"/>
    <property type="match status" value="1"/>
</dbReference>
<comment type="caution">
    <text evidence="7">The sequence shown here is derived from an EMBL/GenBank/DDBJ whole genome shotgun (WGS) entry which is preliminary data.</text>
</comment>
<keyword evidence="8" id="KW-1185">Reference proteome</keyword>
<dbReference type="RefSeq" id="WP_289401957.1">
    <property type="nucleotide sequence ID" value="NZ_JAQIBC010000004.1"/>
</dbReference>
<dbReference type="SUPFAM" id="SSF51735">
    <property type="entry name" value="NAD(P)-binding Rossmann-fold domains"/>
    <property type="match status" value="1"/>
</dbReference>
<accession>A0ABT7QSN5</accession>